<keyword evidence="4" id="KW-0694">RNA-binding</keyword>
<evidence type="ECO:0000256" key="4">
    <source>
        <dbReference type="HAMAP-Rule" id="MF_01341"/>
    </source>
</evidence>
<evidence type="ECO:0000256" key="1">
    <source>
        <dbReference type="ARBA" id="ARBA00007320"/>
    </source>
</evidence>
<evidence type="ECO:0000256" key="2">
    <source>
        <dbReference type="ARBA" id="ARBA00022980"/>
    </source>
</evidence>
<evidence type="ECO:0000256" key="3">
    <source>
        <dbReference type="ARBA" id="ARBA00023274"/>
    </source>
</evidence>
<dbReference type="GO" id="GO:0022625">
    <property type="term" value="C:cytosolic large ribosomal subunit"/>
    <property type="evidence" value="ECO:0007669"/>
    <property type="project" value="TreeGrafter"/>
</dbReference>
<dbReference type="Pfam" id="PF00828">
    <property type="entry name" value="Ribosomal_L27A"/>
    <property type="match status" value="1"/>
</dbReference>
<dbReference type="AlphaFoldDB" id="A0A1F4UC71"/>
<dbReference type="NCBIfam" id="TIGR01071">
    <property type="entry name" value="rplO_bact"/>
    <property type="match status" value="1"/>
</dbReference>
<dbReference type="Proteomes" id="UP000177025">
    <property type="component" value="Unassembled WGS sequence"/>
</dbReference>
<dbReference type="PANTHER" id="PTHR12934:SF11">
    <property type="entry name" value="LARGE RIBOSOMAL SUBUNIT PROTEIN UL15M"/>
    <property type="match status" value="1"/>
</dbReference>
<dbReference type="GO" id="GO:0003735">
    <property type="term" value="F:structural constituent of ribosome"/>
    <property type="evidence" value="ECO:0007669"/>
    <property type="project" value="InterPro"/>
</dbReference>
<comment type="function">
    <text evidence="4">Binds to the 23S rRNA.</text>
</comment>
<gene>
    <name evidence="4" type="primary">rplO</name>
    <name evidence="7" type="ORF">A2Y85_04760</name>
</gene>
<dbReference type="InterPro" id="IPR030878">
    <property type="entry name" value="Ribosomal_uL15"/>
</dbReference>
<protein>
    <recommendedName>
        <fullName evidence="4">Large ribosomal subunit protein uL15</fullName>
    </recommendedName>
</protein>
<name>A0A1F4UC71_UNCW3</name>
<evidence type="ECO:0000259" key="6">
    <source>
        <dbReference type="Pfam" id="PF00828"/>
    </source>
</evidence>
<feature type="domain" description="Large ribosomal subunit protein uL15/eL18" evidence="6">
    <location>
        <begin position="77"/>
        <end position="142"/>
    </location>
</feature>
<dbReference type="EMBL" id="MEUM01000064">
    <property type="protein sequence ID" value="OGC42479.1"/>
    <property type="molecule type" value="Genomic_DNA"/>
</dbReference>
<dbReference type="InterPro" id="IPR021131">
    <property type="entry name" value="Ribosomal_uL15/eL18"/>
</dbReference>
<organism evidence="7 8">
    <name type="scientific">candidate division WOR-3 bacterium RBG_13_43_14</name>
    <dbReference type="NCBI Taxonomy" id="1802590"/>
    <lineage>
        <taxon>Bacteria</taxon>
        <taxon>Bacteria division WOR-3</taxon>
    </lineage>
</organism>
<sequence length="146" mass="15746">MKISDLKPAPGATKKRKRVGCGPGSGHGKTSTRGHKGQKSRSGYSRKPGYEGGQMPLTRRVPKRGFTNIHSEPYEIVNIKKLAAFEANSEVTPDSMKAKGIIKGGKKIKILGQGELTIPLVVKAHKFSKSALDKIIGAKGKTERIK</sequence>
<comment type="similarity">
    <text evidence="1 4">Belongs to the universal ribosomal protein uL15 family.</text>
</comment>
<evidence type="ECO:0000313" key="7">
    <source>
        <dbReference type="EMBL" id="OGC42479.1"/>
    </source>
</evidence>
<evidence type="ECO:0000313" key="8">
    <source>
        <dbReference type="Proteomes" id="UP000177025"/>
    </source>
</evidence>
<evidence type="ECO:0000256" key="5">
    <source>
        <dbReference type="SAM" id="MobiDB-lite"/>
    </source>
</evidence>
<dbReference type="InterPro" id="IPR005749">
    <property type="entry name" value="Ribosomal_uL15_bac-type"/>
</dbReference>
<keyword evidence="4" id="KW-0699">rRNA-binding</keyword>
<proteinExistence type="inferred from homology"/>
<feature type="compositionally biased region" description="Basic residues" evidence="5">
    <location>
        <begin position="30"/>
        <end position="39"/>
    </location>
</feature>
<dbReference type="InterPro" id="IPR036227">
    <property type="entry name" value="Ribosomal_uL15/eL18_sf"/>
</dbReference>
<accession>A0A1F4UC71</accession>
<comment type="caution">
    <text evidence="7">The sequence shown here is derived from an EMBL/GenBank/DDBJ whole genome shotgun (WGS) entry which is preliminary data.</text>
</comment>
<keyword evidence="3 4" id="KW-0687">Ribonucleoprotein</keyword>
<comment type="subunit">
    <text evidence="4">Part of the 50S ribosomal subunit.</text>
</comment>
<keyword evidence="2 4" id="KW-0689">Ribosomal protein</keyword>
<reference evidence="7 8" key="1">
    <citation type="journal article" date="2016" name="Nat. Commun.">
        <title>Thousands of microbial genomes shed light on interconnected biogeochemical processes in an aquifer system.</title>
        <authorList>
            <person name="Anantharaman K."/>
            <person name="Brown C.T."/>
            <person name="Hug L.A."/>
            <person name="Sharon I."/>
            <person name="Castelle C.J."/>
            <person name="Probst A.J."/>
            <person name="Thomas B.C."/>
            <person name="Singh A."/>
            <person name="Wilkins M.J."/>
            <person name="Karaoz U."/>
            <person name="Brodie E.L."/>
            <person name="Williams K.H."/>
            <person name="Hubbard S.S."/>
            <person name="Banfield J.F."/>
        </authorList>
    </citation>
    <scope>NUCLEOTIDE SEQUENCE [LARGE SCALE GENOMIC DNA]</scope>
</reference>
<dbReference type="GO" id="GO:0006412">
    <property type="term" value="P:translation"/>
    <property type="evidence" value="ECO:0007669"/>
    <property type="project" value="UniProtKB-UniRule"/>
</dbReference>
<feature type="region of interest" description="Disordered" evidence="5">
    <location>
        <begin position="1"/>
        <end position="61"/>
    </location>
</feature>
<dbReference type="SUPFAM" id="SSF52080">
    <property type="entry name" value="Ribosomal proteins L15p and L18e"/>
    <property type="match status" value="1"/>
</dbReference>
<dbReference type="HAMAP" id="MF_01341">
    <property type="entry name" value="Ribosomal_uL15"/>
    <property type="match status" value="1"/>
</dbReference>
<dbReference type="PANTHER" id="PTHR12934">
    <property type="entry name" value="50S RIBOSOMAL PROTEIN L15"/>
    <property type="match status" value="1"/>
</dbReference>
<dbReference type="Gene3D" id="3.100.10.10">
    <property type="match status" value="1"/>
</dbReference>
<dbReference type="GO" id="GO:0019843">
    <property type="term" value="F:rRNA binding"/>
    <property type="evidence" value="ECO:0007669"/>
    <property type="project" value="UniProtKB-UniRule"/>
</dbReference>